<evidence type="ECO:0000256" key="8">
    <source>
        <dbReference type="ARBA" id="ARBA00022723"/>
    </source>
</evidence>
<evidence type="ECO:0000256" key="7">
    <source>
        <dbReference type="ARBA" id="ARBA00022670"/>
    </source>
</evidence>
<dbReference type="PRINTS" id="PR00756">
    <property type="entry name" value="ALADIPTASE"/>
</dbReference>
<evidence type="ECO:0000256" key="6">
    <source>
        <dbReference type="ARBA" id="ARBA00022438"/>
    </source>
</evidence>
<dbReference type="EMBL" id="JBITLV010000007">
    <property type="protein sequence ID" value="MFI7589179.1"/>
    <property type="molecule type" value="Genomic_DNA"/>
</dbReference>
<evidence type="ECO:0000256" key="9">
    <source>
        <dbReference type="ARBA" id="ARBA00022801"/>
    </source>
</evidence>
<protein>
    <recommendedName>
        <fullName evidence="5">Aminopeptidase N</fullName>
        <ecNumber evidence="4">3.4.11.2</ecNumber>
    </recommendedName>
    <alternativeName>
        <fullName evidence="12">Alanine aminopeptidase</fullName>
    </alternativeName>
    <alternativeName>
        <fullName evidence="13">Lysyl aminopeptidase</fullName>
    </alternativeName>
</protein>
<dbReference type="InterPro" id="IPR045357">
    <property type="entry name" value="Aminopeptidase_N-like_N"/>
</dbReference>
<dbReference type="GO" id="GO:0016285">
    <property type="term" value="F:alanyl aminopeptidase activity"/>
    <property type="evidence" value="ECO:0007669"/>
    <property type="project" value="UniProtKB-EC"/>
</dbReference>
<evidence type="ECO:0000256" key="3">
    <source>
        <dbReference type="ARBA" id="ARBA00010136"/>
    </source>
</evidence>
<keyword evidence="18" id="KW-1185">Reference proteome</keyword>
<dbReference type="SUPFAM" id="SSF55486">
    <property type="entry name" value="Metalloproteases ('zincins'), catalytic domain"/>
    <property type="match status" value="1"/>
</dbReference>
<dbReference type="Pfam" id="PF17900">
    <property type="entry name" value="Peptidase_M1_N"/>
    <property type="match status" value="1"/>
</dbReference>
<reference evidence="17 18" key="1">
    <citation type="submission" date="2024-10" db="EMBL/GenBank/DDBJ databases">
        <title>The Natural Products Discovery Center: Release of the First 8490 Sequenced Strains for Exploring Actinobacteria Biosynthetic Diversity.</title>
        <authorList>
            <person name="Kalkreuter E."/>
            <person name="Kautsar S.A."/>
            <person name="Yang D."/>
            <person name="Bader C.D."/>
            <person name="Teijaro C.N."/>
            <person name="Fluegel L."/>
            <person name="Davis C.M."/>
            <person name="Simpson J.R."/>
            <person name="Lauterbach L."/>
            <person name="Steele A.D."/>
            <person name="Gui C."/>
            <person name="Meng S."/>
            <person name="Li G."/>
            <person name="Viehrig K."/>
            <person name="Ye F."/>
            <person name="Su P."/>
            <person name="Kiefer A.F."/>
            <person name="Nichols A."/>
            <person name="Cepeda A.J."/>
            <person name="Yan W."/>
            <person name="Fan B."/>
            <person name="Jiang Y."/>
            <person name="Adhikari A."/>
            <person name="Zheng C.-J."/>
            <person name="Schuster L."/>
            <person name="Cowan T.M."/>
            <person name="Smanski M.J."/>
            <person name="Chevrette M.G."/>
            <person name="De Carvalho L.P.S."/>
            <person name="Shen B."/>
        </authorList>
    </citation>
    <scope>NUCLEOTIDE SEQUENCE [LARGE SCALE GENOMIC DNA]</scope>
    <source>
        <strain evidence="17 18">NPDC049639</strain>
    </source>
</reference>
<keyword evidence="8" id="KW-0479">Metal-binding</keyword>
<keyword evidence="10" id="KW-0862">Zinc</keyword>
<feature type="domain" description="Aminopeptidase N-like N-terminal" evidence="16">
    <location>
        <begin position="90"/>
        <end position="187"/>
    </location>
</feature>
<evidence type="ECO:0000313" key="18">
    <source>
        <dbReference type="Proteomes" id="UP001612915"/>
    </source>
</evidence>
<feature type="domain" description="ERAP1-like C-terminal" evidence="15">
    <location>
        <begin position="526"/>
        <end position="795"/>
    </location>
</feature>
<dbReference type="InterPro" id="IPR042097">
    <property type="entry name" value="Aminopeptidase_N-like_N_sf"/>
</dbReference>
<comment type="similarity">
    <text evidence="3">Belongs to the peptidase M1 family.</text>
</comment>
<comment type="cofactor">
    <cofactor evidence="2">
        <name>Zn(2+)</name>
        <dbReference type="ChEBI" id="CHEBI:29105"/>
    </cofactor>
</comment>
<evidence type="ECO:0000256" key="4">
    <source>
        <dbReference type="ARBA" id="ARBA00012564"/>
    </source>
</evidence>
<comment type="caution">
    <text evidence="17">The sequence shown here is derived from an EMBL/GenBank/DDBJ whole genome shotgun (WGS) entry which is preliminary data.</text>
</comment>
<feature type="domain" description="Peptidase M1 membrane alanine aminopeptidase" evidence="14">
    <location>
        <begin position="233"/>
        <end position="445"/>
    </location>
</feature>
<name>A0ABW8AS59_9ACTN</name>
<dbReference type="InterPro" id="IPR012778">
    <property type="entry name" value="Pept_M1_aminopeptidase"/>
</dbReference>
<dbReference type="Proteomes" id="UP001612915">
    <property type="component" value="Unassembled WGS sequence"/>
</dbReference>
<sequence length="834" mass="91349">MASLTRDEARARAELLTVDSYDLLIDLQDLREGSTLQVWSEITFVARRAGETFVDIVAEQVEATLDGQLLDTSGYDGARLPLTVTPGIHRLSVHSTTTRTSERAGIHRVVDPGDGEPYVWTSFEPDDARRVFACFDQPDLKSTFQLQVVAPAAWTVASNTPAEKVGDLPDDARVWAFGRTPKLSTYLVVVCAGPFHEVRRQVPGAPEGGTYDLGLLARKSLAGYLDEQADELFDLTAKGLAFFGERFGMPFPQSQYTQVFCPDFQGAMENWGCVTWMDSFVFRAAPTATERELRAIILLHEMAHMWFGDIVTMRWWDDLWLNESFADWAAVWATAETTEFTGAWASFLGNRKEAGYTADRSPATHPIRQDVPTVEAAKAAFDMVTYAKGASVLRQLTVYAGEDDFVAGLGTHFERHAFDNATLEDLLESVGSSSGRELGQWAKEWLLTAGTDTLTLQAEAEDGRYTAVRVLVEPPAQYPAQRPHRLGLGVYDVDGEPRRRELLDLEVSGPSTDVPQLVGAPVADLLLLNDGDRTFARVRPDDAWLAALLEFGARLPDPVSRALVRLTLWHLVDDGRLAAREVVRYVVGALAVETEASVREGLLRTGVAAVLDWSGPADAVAGGNELARACLDLAVRVAPTDPATRLSALQAALAVASDADLLAELDELVGDDVDLRWRWLTRRAATGNYDEQAVADLLARDPDPDASSRAVAVRAARPEVEAKEEVWQAVIVERSVPLQAYLAVGRAFWDPAHAAVLERFAARYLDVLARLGEGGMTAALATVRQLFPRHGVDADFPRRATELASADDVSPLVRNQVTEAASTLERMLRARGLV</sequence>
<proteinExistence type="inferred from homology"/>
<accession>A0ABW8AS59</accession>
<dbReference type="PANTHER" id="PTHR11533:SF174">
    <property type="entry name" value="PUROMYCIN-SENSITIVE AMINOPEPTIDASE-RELATED"/>
    <property type="match status" value="1"/>
</dbReference>
<keyword evidence="7" id="KW-0645">Protease</keyword>
<evidence type="ECO:0000256" key="1">
    <source>
        <dbReference type="ARBA" id="ARBA00000098"/>
    </source>
</evidence>
<dbReference type="RefSeq" id="WP_398283647.1">
    <property type="nucleotide sequence ID" value="NZ_JBITLV010000007.1"/>
</dbReference>
<dbReference type="Pfam" id="PF11838">
    <property type="entry name" value="ERAP1_C"/>
    <property type="match status" value="1"/>
</dbReference>
<evidence type="ECO:0000256" key="2">
    <source>
        <dbReference type="ARBA" id="ARBA00001947"/>
    </source>
</evidence>
<dbReference type="Gene3D" id="2.60.40.1730">
    <property type="entry name" value="tricorn interacting facor f3 domain"/>
    <property type="match status" value="1"/>
</dbReference>
<dbReference type="CDD" id="cd09602">
    <property type="entry name" value="M1_APN"/>
    <property type="match status" value="1"/>
</dbReference>
<organism evidence="17 18">
    <name type="scientific">Spongisporangium articulatum</name>
    <dbReference type="NCBI Taxonomy" id="3362603"/>
    <lineage>
        <taxon>Bacteria</taxon>
        <taxon>Bacillati</taxon>
        <taxon>Actinomycetota</taxon>
        <taxon>Actinomycetes</taxon>
        <taxon>Kineosporiales</taxon>
        <taxon>Kineosporiaceae</taxon>
        <taxon>Spongisporangium</taxon>
    </lineage>
</organism>
<dbReference type="EC" id="3.4.11.2" evidence="4"/>
<dbReference type="NCBIfam" id="TIGR02412">
    <property type="entry name" value="pepN_strep_liv"/>
    <property type="match status" value="1"/>
</dbReference>
<dbReference type="InterPro" id="IPR027268">
    <property type="entry name" value="Peptidase_M4/M1_CTD_sf"/>
</dbReference>
<keyword evidence="6 17" id="KW-0031">Aminopeptidase</keyword>
<keyword evidence="9 17" id="KW-0378">Hydrolase</keyword>
<dbReference type="InterPro" id="IPR014782">
    <property type="entry name" value="Peptidase_M1_dom"/>
</dbReference>
<dbReference type="SUPFAM" id="SSF63737">
    <property type="entry name" value="Leukotriene A4 hydrolase N-terminal domain"/>
    <property type="match status" value="1"/>
</dbReference>
<keyword evidence="11" id="KW-0482">Metalloprotease</keyword>
<dbReference type="InterPro" id="IPR050344">
    <property type="entry name" value="Peptidase_M1_aminopeptidases"/>
</dbReference>
<gene>
    <name evidence="17" type="primary">pepN</name>
    <name evidence="17" type="ORF">ACIB24_19110</name>
</gene>
<dbReference type="InterPro" id="IPR001930">
    <property type="entry name" value="Peptidase_M1"/>
</dbReference>
<evidence type="ECO:0000259" key="14">
    <source>
        <dbReference type="Pfam" id="PF01433"/>
    </source>
</evidence>
<evidence type="ECO:0000256" key="12">
    <source>
        <dbReference type="ARBA" id="ARBA00029811"/>
    </source>
</evidence>
<evidence type="ECO:0000256" key="11">
    <source>
        <dbReference type="ARBA" id="ARBA00023049"/>
    </source>
</evidence>
<evidence type="ECO:0000313" key="17">
    <source>
        <dbReference type="EMBL" id="MFI7589179.1"/>
    </source>
</evidence>
<dbReference type="Gene3D" id="1.10.390.10">
    <property type="entry name" value="Neutral Protease Domain 2"/>
    <property type="match status" value="1"/>
</dbReference>
<evidence type="ECO:0000259" key="16">
    <source>
        <dbReference type="Pfam" id="PF17900"/>
    </source>
</evidence>
<evidence type="ECO:0000256" key="10">
    <source>
        <dbReference type="ARBA" id="ARBA00022833"/>
    </source>
</evidence>
<dbReference type="Pfam" id="PF01433">
    <property type="entry name" value="Peptidase_M1"/>
    <property type="match status" value="1"/>
</dbReference>
<dbReference type="PANTHER" id="PTHR11533">
    <property type="entry name" value="PROTEASE M1 ZINC METALLOPROTEASE"/>
    <property type="match status" value="1"/>
</dbReference>
<evidence type="ECO:0000256" key="13">
    <source>
        <dbReference type="ARBA" id="ARBA00031533"/>
    </source>
</evidence>
<dbReference type="InterPro" id="IPR024571">
    <property type="entry name" value="ERAP1-like_C_dom"/>
</dbReference>
<evidence type="ECO:0000259" key="15">
    <source>
        <dbReference type="Pfam" id="PF11838"/>
    </source>
</evidence>
<evidence type="ECO:0000256" key="5">
    <source>
        <dbReference type="ARBA" id="ARBA00015611"/>
    </source>
</evidence>
<comment type="catalytic activity">
    <reaction evidence="1">
        <text>Release of an N-terminal amino acid, Xaa-|-Yaa- from a peptide, amide or arylamide. Xaa is preferably Ala, but may be most amino acids including Pro (slow action). When a terminal hydrophobic residue is followed by a prolyl residue, the two may be released as an intact Xaa-Pro dipeptide.</text>
        <dbReference type="EC" id="3.4.11.2"/>
    </reaction>
</comment>